<gene>
    <name evidence="1" type="ORF">FD37_GL002380</name>
</gene>
<dbReference type="EMBL" id="AZFC01000028">
    <property type="protein sequence ID" value="KRL47512.1"/>
    <property type="molecule type" value="Genomic_DNA"/>
</dbReference>
<dbReference type="AlphaFoldDB" id="A0A0R1R2R3"/>
<dbReference type="NCBIfam" id="TIGR02384">
    <property type="entry name" value="RelB_DinJ"/>
    <property type="match status" value="1"/>
</dbReference>
<evidence type="ECO:0000313" key="1">
    <source>
        <dbReference type="EMBL" id="KRL47512.1"/>
    </source>
</evidence>
<reference evidence="1 2" key="1">
    <citation type="journal article" date="2015" name="Genome Announc.">
        <title>Expanding the biotechnology potential of lactobacilli through comparative genomics of 213 strains and associated genera.</title>
        <authorList>
            <person name="Sun Z."/>
            <person name="Harris H.M."/>
            <person name="McCann A."/>
            <person name="Guo C."/>
            <person name="Argimon S."/>
            <person name="Zhang W."/>
            <person name="Yang X."/>
            <person name="Jeffery I.B."/>
            <person name="Cooney J.C."/>
            <person name="Kagawa T.F."/>
            <person name="Liu W."/>
            <person name="Song Y."/>
            <person name="Salvetti E."/>
            <person name="Wrobel A."/>
            <person name="Rasinkangas P."/>
            <person name="Parkhill J."/>
            <person name="Rea M.C."/>
            <person name="O'Sullivan O."/>
            <person name="Ritari J."/>
            <person name="Douillard F.P."/>
            <person name="Paul Ross R."/>
            <person name="Yang R."/>
            <person name="Briner A.E."/>
            <person name="Felis G.E."/>
            <person name="de Vos W.M."/>
            <person name="Barrangou R."/>
            <person name="Klaenhammer T.R."/>
            <person name="Caufield P.W."/>
            <person name="Cui Y."/>
            <person name="Zhang H."/>
            <person name="O'Toole P.W."/>
        </authorList>
    </citation>
    <scope>NUCLEOTIDE SEQUENCE [LARGE SCALE GENOMIC DNA]</scope>
    <source>
        <strain evidence="1 2">DSM 15429</strain>
    </source>
</reference>
<sequence>MQTNQTQQIQVTVDRSLVAETNAIFEQLGLSQSAAITLFLKKVAATGRMPFDVALTERQKATLNLQAAIAQANRPVNDLETPAGYQRWEEDVHDDY</sequence>
<dbReference type="Pfam" id="PF04221">
    <property type="entry name" value="RelB"/>
    <property type="match status" value="1"/>
</dbReference>
<evidence type="ECO:0008006" key="3">
    <source>
        <dbReference type="Google" id="ProtNLM"/>
    </source>
</evidence>
<organism evidence="1 2">
    <name type="scientific">Levilactobacillus spicheri DSM 15429</name>
    <dbReference type="NCBI Taxonomy" id="1423805"/>
    <lineage>
        <taxon>Bacteria</taxon>
        <taxon>Bacillati</taxon>
        <taxon>Bacillota</taxon>
        <taxon>Bacilli</taxon>
        <taxon>Lactobacillales</taxon>
        <taxon>Lactobacillaceae</taxon>
        <taxon>Levilactobacillus</taxon>
    </lineage>
</organism>
<dbReference type="GO" id="GO:0006355">
    <property type="term" value="P:regulation of DNA-templated transcription"/>
    <property type="evidence" value="ECO:0007669"/>
    <property type="project" value="InterPro"/>
</dbReference>
<dbReference type="Proteomes" id="UP000051835">
    <property type="component" value="Unassembled WGS sequence"/>
</dbReference>
<dbReference type="RefSeq" id="WP_056964816.1">
    <property type="nucleotide sequence ID" value="NZ_AZFC01000028.1"/>
</dbReference>
<dbReference type="InterPro" id="IPR013321">
    <property type="entry name" value="Arc_rbn_hlx_hlx"/>
</dbReference>
<dbReference type="PATRIC" id="fig|1423805.4.peg.2449"/>
<protein>
    <recommendedName>
        <fullName evidence="3">DNA-damage-inducible protein J</fullName>
    </recommendedName>
</protein>
<dbReference type="InterPro" id="IPR007337">
    <property type="entry name" value="RelB/DinJ"/>
</dbReference>
<comment type="caution">
    <text evidence="1">The sequence shown here is derived from an EMBL/GenBank/DDBJ whole genome shotgun (WGS) entry which is preliminary data.</text>
</comment>
<dbReference type="Gene3D" id="1.10.1220.10">
    <property type="entry name" value="Met repressor-like"/>
    <property type="match status" value="1"/>
</dbReference>
<name>A0A0R1R2R3_9LACO</name>
<accession>A0A0R1R2R3</accession>
<evidence type="ECO:0000313" key="2">
    <source>
        <dbReference type="Proteomes" id="UP000051835"/>
    </source>
</evidence>
<proteinExistence type="predicted"/>